<dbReference type="OrthoDB" id="338493at2157"/>
<feature type="transmembrane region" description="Helical" evidence="9">
    <location>
        <begin position="65"/>
        <end position="91"/>
    </location>
</feature>
<evidence type="ECO:0000256" key="4">
    <source>
        <dbReference type="ARBA" id="ARBA00022475"/>
    </source>
</evidence>
<protein>
    <recommendedName>
        <fullName evidence="10">Phosphate transport system permease protein</fullName>
    </recommendedName>
</protein>
<evidence type="ECO:0000313" key="13">
    <source>
        <dbReference type="EMBL" id="SAI84026.1"/>
    </source>
</evidence>
<comment type="subcellular location">
    <subcellularLocation>
        <location evidence="1 9">Cell membrane</location>
        <topology evidence="1 9">Multi-pass membrane protein</topology>
    </subcellularLocation>
</comment>
<comment type="similarity">
    <text evidence="2 10">Belongs to the binding-protein-dependent transport system permease family. CysTW subfamily.</text>
</comment>
<dbReference type="NCBIfam" id="TIGR02138">
    <property type="entry name" value="phosphate_pstC"/>
    <property type="match status" value="1"/>
</dbReference>
<feature type="transmembrane region" description="Helical" evidence="9">
    <location>
        <begin position="12"/>
        <end position="35"/>
    </location>
</feature>
<name>A0A157SYK2_SACSO</name>
<dbReference type="Pfam" id="PF00528">
    <property type="entry name" value="BPD_transp_1"/>
    <property type="match status" value="1"/>
</dbReference>
<reference evidence="12 15" key="3">
    <citation type="journal article" date="2020" name="Nat. Commun.">
        <title>The structures of two archaeal type IV pili illuminate evolutionary relationships.</title>
        <authorList>
            <person name="Wang F."/>
            <person name="Baquero D.P."/>
            <person name="Su Z."/>
            <person name="Beltran L.C."/>
            <person name="Prangishvili D."/>
            <person name="Krupovic M."/>
            <person name="Egelman E.H."/>
        </authorList>
    </citation>
    <scope>NUCLEOTIDE SEQUENCE [LARGE SCALE GENOMIC DNA]</scope>
    <source>
        <strain evidence="12 15">POZ149</strain>
    </source>
</reference>
<evidence type="ECO:0000256" key="10">
    <source>
        <dbReference type="RuleBase" id="RU363054"/>
    </source>
</evidence>
<dbReference type="PANTHER" id="PTHR30425">
    <property type="entry name" value="PHOSPHATE TRANSPORT SYSTEM PERMEASE PROTEIN PST"/>
    <property type="match status" value="1"/>
</dbReference>
<evidence type="ECO:0000256" key="2">
    <source>
        <dbReference type="ARBA" id="ARBA00007069"/>
    </source>
</evidence>
<dbReference type="InterPro" id="IPR051124">
    <property type="entry name" value="Phosphate_Transport_Permease"/>
</dbReference>
<dbReference type="GO" id="GO:0006817">
    <property type="term" value="P:phosphate ion transport"/>
    <property type="evidence" value="ECO:0007669"/>
    <property type="project" value="UniProtKB-KW"/>
</dbReference>
<reference evidence="14" key="2">
    <citation type="submission" date="2016-04" db="EMBL/GenBank/DDBJ databases">
        <authorList>
            <person name="Shah S.A."/>
            <person name="Garrett R.A."/>
        </authorList>
    </citation>
    <scope>NUCLEOTIDE SEQUENCE [LARGE SCALE GENOMIC DNA]</scope>
    <source>
        <strain evidence="14">ATCC 35091 / DSM 1616 / JCM 8930 / NBRC 15331 / P1</strain>
    </source>
</reference>
<dbReference type="AlphaFoldDB" id="A0A157SYK2"/>
<feature type="transmembrane region" description="Helical" evidence="9">
    <location>
        <begin position="103"/>
        <end position="125"/>
    </location>
</feature>
<dbReference type="RefSeq" id="WP_010923005.1">
    <property type="nucleotide sequence ID" value="NZ_LT549890.1"/>
</dbReference>
<evidence type="ECO:0000313" key="12">
    <source>
        <dbReference type="EMBL" id="QPG50784.1"/>
    </source>
</evidence>
<dbReference type="GO" id="GO:0005315">
    <property type="term" value="F:phosphate transmembrane transporter activity"/>
    <property type="evidence" value="ECO:0007669"/>
    <property type="project" value="InterPro"/>
</dbReference>
<keyword evidence="6 9" id="KW-0812">Transmembrane</keyword>
<dbReference type="Proteomes" id="UP000076770">
    <property type="component" value="Chromosome i"/>
</dbReference>
<evidence type="ECO:0000256" key="6">
    <source>
        <dbReference type="ARBA" id="ARBA00022692"/>
    </source>
</evidence>
<dbReference type="EMBL" id="CP050869">
    <property type="protein sequence ID" value="QPG50784.1"/>
    <property type="molecule type" value="Genomic_DNA"/>
</dbReference>
<evidence type="ECO:0000256" key="5">
    <source>
        <dbReference type="ARBA" id="ARBA00022592"/>
    </source>
</evidence>
<evidence type="ECO:0000259" key="11">
    <source>
        <dbReference type="PROSITE" id="PS50928"/>
    </source>
</evidence>
<feature type="transmembrane region" description="Helical" evidence="9">
    <location>
        <begin position="154"/>
        <end position="173"/>
    </location>
</feature>
<dbReference type="InterPro" id="IPR000515">
    <property type="entry name" value="MetI-like"/>
</dbReference>
<dbReference type="EMBL" id="LT549890">
    <property type="protein sequence ID" value="SAI84026.1"/>
    <property type="molecule type" value="Genomic_DNA"/>
</dbReference>
<evidence type="ECO:0000256" key="9">
    <source>
        <dbReference type="RuleBase" id="RU363032"/>
    </source>
</evidence>
<dbReference type="Gene3D" id="1.10.3720.10">
    <property type="entry name" value="MetI-like"/>
    <property type="match status" value="1"/>
</dbReference>
<evidence type="ECO:0000256" key="7">
    <source>
        <dbReference type="ARBA" id="ARBA00022989"/>
    </source>
</evidence>
<reference evidence="13" key="1">
    <citation type="submission" date="2016-04" db="EMBL/GenBank/DDBJ databases">
        <authorList>
            <person name="Evans L.H."/>
            <person name="Alamgir A."/>
            <person name="Owens N."/>
            <person name="Weber N.D."/>
            <person name="Virtaneva K."/>
            <person name="Barbian K."/>
            <person name="Babar A."/>
            <person name="Rosenke K."/>
        </authorList>
    </citation>
    <scope>NUCLEOTIDE SEQUENCE</scope>
    <source>
        <strain evidence="13">P1</strain>
    </source>
</reference>
<feature type="domain" description="ABC transmembrane type-1" evidence="11">
    <location>
        <begin position="67"/>
        <end position="286"/>
    </location>
</feature>
<evidence type="ECO:0000256" key="8">
    <source>
        <dbReference type="ARBA" id="ARBA00023136"/>
    </source>
</evidence>
<dbReference type="Proteomes" id="UP000594632">
    <property type="component" value="Chromosome"/>
</dbReference>
<dbReference type="GeneID" id="1455621"/>
<feature type="transmembrane region" description="Helical" evidence="9">
    <location>
        <begin position="267"/>
        <end position="290"/>
    </location>
</feature>
<proteinExistence type="inferred from homology"/>
<evidence type="ECO:0000313" key="15">
    <source>
        <dbReference type="Proteomes" id="UP000594632"/>
    </source>
</evidence>
<dbReference type="CDD" id="cd06261">
    <property type="entry name" value="TM_PBP2"/>
    <property type="match status" value="1"/>
</dbReference>
<gene>
    <name evidence="12" type="primary">pstC</name>
    <name evidence="12" type="ORF">HFC64_14000</name>
    <name evidence="13" type="ORF">SSOP1_0471</name>
</gene>
<keyword evidence="3 9" id="KW-0813">Transport</keyword>
<evidence type="ECO:0000313" key="14">
    <source>
        <dbReference type="Proteomes" id="UP000076770"/>
    </source>
</evidence>
<dbReference type="PANTHER" id="PTHR30425:SF1">
    <property type="entry name" value="PHOSPHATE TRANSPORT SYSTEM PERMEASE PROTEIN PSTC"/>
    <property type="match status" value="1"/>
</dbReference>
<dbReference type="PATRIC" id="fig|2287.9.peg.478"/>
<dbReference type="InterPro" id="IPR011864">
    <property type="entry name" value="Phosphate_PstC"/>
</dbReference>
<accession>A0A157SYK2</accession>
<evidence type="ECO:0000256" key="1">
    <source>
        <dbReference type="ARBA" id="ARBA00004651"/>
    </source>
</evidence>
<dbReference type="GeneID" id="27426787"/>
<feature type="transmembrane region" description="Helical" evidence="9">
    <location>
        <begin position="211"/>
        <end position="232"/>
    </location>
</feature>
<keyword evidence="8 9" id="KW-0472">Membrane</keyword>
<organism evidence="13 14">
    <name type="scientific">Saccharolobus solfataricus</name>
    <name type="common">Sulfolobus solfataricus</name>
    <dbReference type="NCBI Taxonomy" id="2287"/>
    <lineage>
        <taxon>Archaea</taxon>
        <taxon>Thermoproteota</taxon>
        <taxon>Thermoprotei</taxon>
        <taxon>Sulfolobales</taxon>
        <taxon>Sulfolobaceae</taxon>
        <taxon>Saccharolobus</taxon>
    </lineage>
</organism>
<dbReference type="PROSITE" id="PS50928">
    <property type="entry name" value="ABC_TM1"/>
    <property type="match status" value="1"/>
</dbReference>
<dbReference type="SUPFAM" id="SSF161098">
    <property type="entry name" value="MetI-like"/>
    <property type="match status" value="1"/>
</dbReference>
<keyword evidence="5 10" id="KW-0592">Phosphate transport</keyword>
<sequence length="294" mass="32514">MITIKRKREKFFYFLLIPSSVVVFTFILILSVLVYNSIPILEKVGLSIYTKNIWNPIYDQYGGLAAIYGTIVTSVLSVMISIPFATAFSIFVNDISPKKVKSFLVNLSDLLAAFPTVLYGFWGLLSLGPFLSRTLFTFLSSHVGLHQTTNGPSILLASIILAIMITPFASSLIREVYFQVPRSFEEAVYSLGLGKWELITLKLSYIKKAFLGAYALAFGRAVGETVAVSLTIGNVLNISPNLFEPGYTISSLIISQFGTAYGIQYNAMFALALFLVVIGFIFVIISKLIVRMRS</sequence>
<dbReference type="InterPro" id="IPR035906">
    <property type="entry name" value="MetI-like_sf"/>
</dbReference>
<keyword evidence="7 9" id="KW-1133">Transmembrane helix</keyword>
<dbReference type="GO" id="GO:0005886">
    <property type="term" value="C:plasma membrane"/>
    <property type="evidence" value="ECO:0007669"/>
    <property type="project" value="UniProtKB-SubCell"/>
</dbReference>
<comment type="function">
    <text evidence="10">Part of the binding-protein-dependent transport system for phosphate; probably responsible for the translocation of the substrate across the membrane.</text>
</comment>
<evidence type="ECO:0000256" key="3">
    <source>
        <dbReference type="ARBA" id="ARBA00022448"/>
    </source>
</evidence>
<keyword evidence="4 10" id="KW-1003">Cell membrane</keyword>